<dbReference type="Proteomes" id="UP000503088">
    <property type="component" value="Chromosome"/>
</dbReference>
<gene>
    <name evidence="2" type="ORF">GXN76_01565</name>
</gene>
<evidence type="ECO:0000313" key="2">
    <source>
        <dbReference type="EMBL" id="QKG83280.1"/>
    </source>
</evidence>
<keyword evidence="3" id="KW-1185">Reference proteome</keyword>
<dbReference type="KEGG" id="kpul:GXN76_01565"/>
<proteinExistence type="predicted"/>
<protein>
    <submittedName>
        <fullName evidence="2">Uncharacterized protein</fullName>
    </submittedName>
</protein>
<dbReference type="AlphaFoldDB" id="A0A7D3XZ14"/>
<keyword evidence="1" id="KW-0812">Transmembrane</keyword>
<sequence length="96" mass="11437">MSINNEDRESEILDEIIWYDKNLARHYKSIQQLNHEEKAEFRSLVQRLYYLMEQEENALSPDANRLAVIRDNLHYFLIYILSGFITGISLVKIFAD</sequence>
<organism evidence="2 3">
    <name type="scientific">Kroppenstedtia pulmonis</name>
    <dbReference type="NCBI Taxonomy" id="1380685"/>
    <lineage>
        <taxon>Bacteria</taxon>
        <taxon>Bacillati</taxon>
        <taxon>Bacillota</taxon>
        <taxon>Bacilli</taxon>
        <taxon>Bacillales</taxon>
        <taxon>Thermoactinomycetaceae</taxon>
        <taxon>Kroppenstedtia</taxon>
    </lineage>
</organism>
<dbReference type="EMBL" id="CP048104">
    <property type="protein sequence ID" value="QKG83280.1"/>
    <property type="molecule type" value="Genomic_DNA"/>
</dbReference>
<reference evidence="2 3" key="1">
    <citation type="submission" date="2020-01" db="EMBL/GenBank/DDBJ databases">
        <authorList>
            <person name="Gulvik C.A."/>
            <person name="Batra D.G."/>
        </authorList>
    </citation>
    <scope>NUCLEOTIDE SEQUENCE [LARGE SCALE GENOMIC DNA]</scope>
    <source>
        <strain evidence="2 3">W9323</strain>
    </source>
</reference>
<accession>A0A7D3XZ14</accession>
<evidence type="ECO:0000256" key="1">
    <source>
        <dbReference type="SAM" id="Phobius"/>
    </source>
</evidence>
<keyword evidence="1" id="KW-1133">Transmembrane helix</keyword>
<feature type="transmembrane region" description="Helical" evidence="1">
    <location>
        <begin position="75"/>
        <end position="95"/>
    </location>
</feature>
<dbReference type="RefSeq" id="WP_173219724.1">
    <property type="nucleotide sequence ID" value="NZ_CP048104.1"/>
</dbReference>
<keyword evidence="1" id="KW-0472">Membrane</keyword>
<name>A0A7D3XZ14_9BACL</name>
<evidence type="ECO:0000313" key="3">
    <source>
        <dbReference type="Proteomes" id="UP000503088"/>
    </source>
</evidence>